<dbReference type="HOGENOM" id="CLU_697409_0_0_10"/>
<name>L1NFJ3_9BACT</name>
<dbReference type="InterPro" id="IPR032675">
    <property type="entry name" value="LRR_dom_sf"/>
</dbReference>
<comment type="caution">
    <text evidence="2">The sequence shown here is derived from an EMBL/GenBank/DDBJ whole genome shotgun (WGS) entry which is preliminary data.</text>
</comment>
<gene>
    <name evidence="2" type="ORF">HMPREF9151_00857</name>
</gene>
<organism evidence="2 3">
    <name type="scientific">Hoylesella saccharolytica F0055</name>
    <dbReference type="NCBI Taxonomy" id="1127699"/>
    <lineage>
        <taxon>Bacteria</taxon>
        <taxon>Pseudomonadati</taxon>
        <taxon>Bacteroidota</taxon>
        <taxon>Bacteroidia</taxon>
        <taxon>Bacteroidales</taxon>
        <taxon>Prevotellaceae</taxon>
        <taxon>Hoylesella</taxon>
    </lineage>
</organism>
<evidence type="ECO:0000313" key="2">
    <source>
        <dbReference type="EMBL" id="EKY02050.1"/>
    </source>
</evidence>
<evidence type="ECO:0000313" key="3">
    <source>
        <dbReference type="Proteomes" id="UP000010433"/>
    </source>
</evidence>
<dbReference type="Proteomes" id="UP000010433">
    <property type="component" value="Unassembled WGS sequence"/>
</dbReference>
<keyword evidence="3" id="KW-1185">Reference proteome</keyword>
<proteinExistence type="predicted"/>
<evidence type="ECO:0000256" key="1">
    <source>
        <dbReference type="SAM" id="SignalP"/>
    </source>
</evidence>
<accession>L1NFJ3</accession>
<keyword evidence="1" id="KW-0732">Signal</keyword>
<dbReference type="EMBL" id="AMEP01000060">
    <property type="protein sequence ID" value="EKY02050.1"/>
    <property type="molecule type" value="Genomic_DNA"/>
</dbReference>
<dbReference type="AlphaFoldDB" id="L1NFJ3"/>
<feature type="chain" id="PRO_5003954371" evidence="1">
    <location>
        <begin position="21"/>
        <end position="396"/>
    </location>
</feature>
<sequence length="396" mass="42985">MRKQLVLLMMSALCFIMAYGQGTEIIADFRATDGFGNNCYYKIIDATHRYVKLLSGEKSDQWGNPIGTASTFTTTGIGGLPGSVVHPVTGETYYVKSVTNLAGSQLRMNNLDKMTISEGIEEVDGFMWCAGKVLVLPTTLKRVSGDGFRENWGLTQVIGLENTQLESIGNEFFTQASSLTSQWKFPPTLKSIGYNALPFVPAQHQLTFPALVETINIKFIDASTTGNISPGLGNFSPTDFIKVVRSENPVPPTIDATGVWGVTNDDWRFLRITINYSPLQYTDADSIYVPIDATAAYNAKQGWNMYANKTYEEVKIGASGYATLYLANENFEVPTGYEAFVIENITKATTPGGLDKANAKKFVAGSIIPAGQAVILKGAANQTCVYQANVSGTPVT</sequence>
<reference evidence="2 3" key="1">
    <citation type="submission" date="2012-05" db="EMBL/GenBank/DDBJ databases">
        <authorList>
            <person name="Weinstock G."/>
            <person name="Sodergren E."/>
            <person name="Lobos E.A."/>
            <person name="Fulton L."/>
            <person name="Fulton R."/>
            <person name="Courtney L."/>
            <person name="Fronick C."/>
            <person name="O'Laughlin M."/>
            <person name="Godfrey J."/>
            <person name="Wilson R.M."/>
            <person name="Miner T."/>
            <person name="Farmer C."/>
            <person name="Delehaunty K."/>
            <person name="Cordes M."/>
            <person name="Minx P."/>
            <person name="Tomlinson C."/>
            <person name="Chen J."/>
            <person name="Wollam A."/>
            <person name="Pepin K.H."/>
            <person name="Bhonagiri V."/>
            <person name="Zhang X."/>
            <person name="Suruliraj S."/>
            <person name="Warren W."/>
            <person name="Mitreva M."/>
            <person name="Mardis E.R."/>
            <person name="Wilson R.K."/>
        </authorList>
    </citation>
    <scope>NUCLEOTIDE SEQUENCE [LARGE SCALE GENOMIC DNA]</scope>
    <source>
        <strain evidence="2 3">F0055</strain>
    </source>
</reference>
<dbReference type="RefSeq" id="WP_009162074.1">
    <property type="nucleotide sequence ID" value="NZ_KB290984.1"/>
</dbReference>
<dbReference type="Gene3D" id="3.80.10.10">
    <property type="entry name" value="Ribonuclease Inhibitor"/>
    <property type="match status" value="1"/>
</dbReference>
<protein>
    <submittedName>
        <fullName evidence="2">Uncharacterized protein</fullName>
    </submittedName>
</protein>
<feature type="signal peptide" evidence="1">
    <location>
        <begin position="1"/>
        <end position="20"/>
    </location>
</feature>
<feature type="non-terminal residue" evidence="2">
    <location>
        <position position="396"/>
    </location>
</feature>
<dbReference type="STRING" id="1127699.HMPREF9151_00857"/>